<dbReference type="EMBL" id="MSDW01000001">
    <property type="protein sequence ID" value="OKY78917.1"/>
    <property type="molecule type" value="Genomic_DNA"/>
</dbReference>
<name>A0A1Q6DX33_METT1</name>
<evidence type="ECO:0000313" key="8">
    <source>
        <dbReference type="EMBL" id="OKY78917.1"/>
    </source>
</evidence>
<sequence length="812" mass="90404">MTMFSKKISIDPDELTDPLNHQIIEHSKKVLLVFFVVTLILAAGLPKIGIDAGTERFFESVPEHDTQQYINNKFGQSFKIDKSTTEIIYSSDNIFSKRSILKLLELQKEVQQDPSLRVDKVTGVASGVARMIDPLATDISDQIQVIKSSTNLEVLKAGQELIETRSETQRILSKDLNPNQPRASDTMLIISHSIEEDSTDLERIQKKIRDITSTMDGEFRVYGSALKNAKFDVAIFESLSLVVPSVTILVFVFLVIAYRDPIDLLLGLLSLILALIWTFGFMGYFGIPFSLVMIAVPVLVLGVGIDFGIHAINRYREERTSNKPITKSMWISNSQLLIAFFIVTVTNIIGFSSNLTADLEPIREFGAVVSIGMFFTFLLFGIFLPTLKFHIDKLRKKYNIPQFSLTPLGGKGSILGKILRFSEKLANSRPLILITIILIITAGAFYSATNVKSEFEDEDFLPYDDLPWQIEIIPDRFAPQEYEITATANYIRDSFETTQSEIVTIYVEGNLKKDHSLESIYRRGQDPPTSFVTKNGRTVSQSIIDIMHEYAQQDPEFAELLDKNDLSGNGVPDRNLKTIYQELLHSTYRNQALEYITEDMRSMRIDYQVKADKTDKEVTVDAKSFTERFRFDSTATGDIIVFRALTEALTASAIKSFLVAFFLTAIFLSITFGLLEGYWSLGLINMAPITVALILLVGSMPILGIAFNALTATILAITVGLGVAYSVHITHRFIDEYKKQEKVHESLLITLGGTGGGVTASILTTAGSALCTTLAASPILAQFGLLTALSTFYSYLAAITVLPLTLHAWAKC</sequence>
<keyword evidence="2" id="KW-1003">Cell membrane</keyword>
<evidence type="ECO:0000313" key="9">
    <source>
        <dbReference type="Proteomes" id="UP000185744"/>
    </source>
</evidence>
<dbReference type="Gene3D" id="1.20.1640.10">
    <property type="entry name" value="Multidrug efflux transporter AcrB transmembrane domain"/>
    <property type="match status" value="2"/>
</dbReference>
<dbReference type="PANTHER" id="PTHR33406:SF13">
    <property type="entry name" value="MEMBRANE PROTEIN YDFJ"/>
    <property type="match status" value="1"/>
</dbReference>
<feature type="transmembrane region" description="Helical" evidence="6">
    <location>
        <begin position="709"/>
        <end position="727"/>
    </location>
</feature>
<dbReference type="InParanoid" id="A0A1Q6DX33"/>
<accession>A0A1Q6DX33</accession>
<dbReference type="AlphaFoldDB" id="A0A1Q6DX33"/>
<evidence type="ECO:0000256" key="1">
    <source>
        <dbReference type="ARBA" id="ARBA00004651"/>
    </source>
</evidence>
<dbReference type="PROSITE" id="PS50156">
    <property type="entry name" value="SSD"/>
    <property type="match status" value="2"/>
</dbReference>
<feature type="transmembrane region" description="Helical" evidence="6">
    <location>
        <begin position="291"/>
        <end position="309"/>
    </location>
</feature>
<dbReference type="InterPro" id="IPR004869">
    <property type="entry name" value="MMPL_dom"/>
</dbReference>
<feature type="transmembrane region" description="Helical" evidence="6">
    <location>
        <begin position="430"/>
        <end position="448"/>
    </location>
</feature>
<feature type="transmembrane region" description="Helical" evidence="6">
    <location>
        <begin position="657"/>
        <end position="675"/>
    </location>
</feature>
<feature type="transmembrane region" description="Helical" evidence="6">
    <location>
        <begin position="747"/>
        <end position="780"/>
    </location>
</feature>
<feature type="transmembrane region" description="Helical" evidence="6">
    <location>
        <begin position="792"/>
        <end position="810"/>
    </location>
</feature>
<keyword evidence="4 6" id="KW-1133">Transmembrane helix</keyword>
<dbReference type="InterPro" id="IPR050545">
    <property type="entry name" value="Mycobact_MmpL"/>
</dbReference>
<evidence type="ECO:0000256" key="2">
    <source>
        <dbReference type="ARBA" id="ARBA00022475"/>
    </source>
</evidence>
<comment type="subcellular location">
    <subcellularLocation>
        <location evidence="1">Cell membrane</location>
        <topology evidence="1">Multi-pass membrane protein</topology>
    </subcellularLocation>
</comment>
<feature type="transmembrane region" description="Helical" evidence="6">
    <location>
        <begin position="264"/>
        <end position="285"/>
    </location>
</feature>
<keyword evidence="9" id="KW-1185">Reference proteome</keyword>
<feature type="transmembrane region" description="Helical" evidence="6">
    <location>
        <begin position="682"/>
        <end position="703"/>
    </location>
</feature>
<feature type="transmembrane region" description="Helical" evidence="6">
    <location>
        <begin position="234"/>
        <end position="257"/>
    </location>
</feature>
<gene>
    <name evidence="8" type="ORF">BTN85_1422</name>
</gene>
<dbReference type="STRING" id="1903181.BTN85_1422"/>
<reference evidence="8" key="1">
    <citation type="submission" date="2016-12" db="EMBL/GenBank/DDBJ databases">
        <title>Discovery of methanogenic haloarchaea.</title>
        <authorList>
            <person name="Sorokin D.Y."/>
            <person name="Makarova K.S."/>
            <person name="Abbas B."/>
            <person name="Ferrer M."/>
            <person name="Golyshin P.N."/>
        </authorList>
    </citation>
    <scope>NUCLEOTIDE SEQUENCE [LARGE SCALE GENOMIC DNA]</scope>
    <source>
        <strain evidence="8">HMET1</strain>
    </source>
</reference>
<keyword evidence="3 6" id="KW-0812">Transmembrane</keyword>
<evidence type="ECO:0000256" key="3">
    <source>
        <dbReference type="ARBA" id="ARBA00022692"/>
    </source>
</evidence>
<protein>
    <submittedName>
        <fullName evidence="8">Exporter of the RND superfamily</fullName>
    </submittedName>
</protein>
<dbReference type="GO" id="GO:0005886">
    <property type="term" value="C:plasma membrane"/>
    <property type="evidence" value="ECO:0007669"/>
    <property type="project" value="UniProtKB-SubCell"/>
</dbReference>
<organism evidence="8 9">
    <name type="scientific">Methanohalarchaeum thermophilum</name>
    <dbReference type="NCBI Taxonomy" id="1903181"/>
    <lineage>
        <taxon>Archaea</taxon>
        <taxon>Methanobacteriati</taxon>
        <taxon>Methanobacteriota</taxon>
        <taxon>Methanonatronarchaeia</taxon>
        <taxon>Methanonatronarchaeales</taxon>
        <taxon>Methanonatronarchaeaceae</taxon>
        <taxon>Candidatus Methanohalarchaeum</taxon>
    </lineage>
</organism>
<dbReference type="InterPro" id="IPR000731">
    <property type="entry name" value="SSD"/>
</dbReference>
<evidence type="ECO:0000256" key="4">
    <source>
        <dbReference type="ARBA" id="ARBA00022989"/>
    </source>
</evidence>
<evidence type="ECO:0000259" key="7">
    <source>
        <dbReference type="PROSITE" id="PS50156"/>
    </source>
</evidence>
<evidence type="ECO:0000256" key="5">
    <source>
        <dbReference type="ARBA" id="ARBA00023136"/>
    </source>
</evidence>
<feature type="transmembrane region" description="Helical" evidence="6">
    <location>
        <begin position="365"/>
        <end position="387"/>
    </location>
</feature>
<dbReference type="SUPFAM" id="SSF82866">
    <property type="entry name" value="Multidrug efflux transporter AcrB transmembrane domain"/>
    <property type="match status" value="2"/>
</dbReference>
<feature type="domain" description="SSD" evidence="7">
    <location>
        <begin position="648"/>
        <end position="808"/>
    </location>
</feature>
<dbReference type="PANTHER" id="PTHR33406">
    <property type="entry name" value="MEMBRANE PROTEIN MJ1562-RELATED"/>
    <property type="match status" value="1"/>
</dbReference>
<dbReference type="Pfam" id="PF03176">
    <property type="entry name" value="MMPL"/>
    <property type="match status" value="2"/>
</dbReference>
<feature type="transmembrane region" description="Helical" evidence="6">
    <location>
        <begin position="30"/>
        <end position="50"/>
    </location>
</feature>
<comment type="caution">
    <text evidence="8">The sequence shown here is derived from an EMBL/GenBank/DDBJ whole genome shotgun (WGS) entry which is preliminary data.</text>
</comment>
<feature type="domain" description="SSD" evidence="7">
    <location>
        <begin position="265"/>
        <end position="390"/>
    </location>
</feature>
<proteinExistence type="predicted"/>
<evidence type="ECO:0000256" key="6">
    <source>
        <dbReference type="SAM" id="Phobius"/>
    </source>
</evidence>
<keyword evidence="5 6" id="KW-0472">Membrane</keyword>
<dbReference type="Proteomes" id="UP000185744">
    <property type="component" value="Unassembled WGS sequence"/>
</dbReference>
<feature type="transmembrane region" description="Helical" evidence="6">
    <location>
        <begin position="330"/>
        <end position="353"/>
    </location>
</feature>